<comment type="caution">
    <text evidence="1">The sequence shown here is derived from an EMBL/GenBank/DDBJ whole genome shotgun (WGS) entry which is preliminary data.</text>
</comment>
<evidence type="ECO:0000313" key="1">
    <source>
        <dbReference type="EMBL" id="RMX37183.1"/>
    </source>
</evidence>
<gene>
    <name evidence="1" type="ORF">pdam_00010681</name>
</gene>
<proteinExistence type="predicted"/>
<organism evidence="1 2">
    <name type="scientific">Pocillopora damicornis</name>
    <name type="common">Cauliflower coral</name>
    <name type="synonym">Millepora damicornis</name>
    <dbReference type="NCBI Taxonomy" id="46731"/>
    <lineage>
        <taxon>Eukaryota</taxon>
        <taxon>Metazoa</taxon>
        <taxon>Cnidaria</taxon>
        <taxon>Anthozoa</taxon>
        <taxon>Hexacorallia</taxon>
        <taxon>Scleractinia</taxon>
        <taxon>Astrocoeniina</taxon>
        <taxon>Pocilloporidae</taxon>
        <taxon>Pocillopora</taxon>
    </lineage>
</organism>
<dbReference type="EMBL" id="RCHS01004182">
    <property type="protein sequence ID" value="RMX37183.1"/>
    <property type="molecule type" value="Genomic_DNA"/>
</dbReference>
<keyword evidence="2" id="KW-1185">Reference proteome</keyword>
<dbReference type="AlphaFoldDB" id="A0A3M6T788"/>
<sequence length="99" mass="11143">MPIKRLARRKSYCSQVRYLSSSQVIFDLSSAELTSYISLKAKMIYVGAFSTVKARSLCWATKNEIVALCGERTPDIPVEKLQSQRFCPATDKINISYNG</sequence>
<evidence type="ECO:0000313" key="2">
    <source>
        <dbReference type="Proteomes" id="UP000275408"/>
    </source>
</evidence>
<accession>A0A3M6T788</accession>
<name>A0A3M6T788_POCDA</name>
<dbReference type="Proteomes" id="UP000275408">
    <property type="component" value="Unassembled WGS sequence"/>
</dbReference>
<protein>
    <submittedName>
        <fullName evidence="1">Uncharacterized protein</fullName>
    </submittedName>
</protein>
<reference evidence="1 2" key="1">
    <citation type="journal article" date="2018" name="Sci. Rep.">
        <title>Comparative analysis of the Pocillopora damicornis genome highlights role of immune system in coral evolution.</title>
        <authorList>
            <person name="Cunning R."/>
            <person name="Bay R.A."/>
            <person name="Gillette P."/>
            <person name="Baker A.C."/>
            <person name="Traylor-Knowles N."/>
        </authorList>
    </citation>
    <scope>NUCLEOTIDE SEQUENCE [LARGE SCALE GENOMIC DNA]</scope>
    <source>
        <strain evidence="1">RSMAS</strain>
        <tissue evidence="1">Whole animal</tissue>
    </source>
</reference>